<evidence type="ECO:0000256" key="8">
    <source>
        <dbReference type="PROSITE-ProRule" id="PRU00339"/>
    </source>
</evidence>
<feature type="domain" description="O-GlcNAc transferase C-terminal" evidence="9">
    <location>
        <begin position="409"/>
        <end position="592"/>
    </location>
</feature>
<evidence type="ECO:0000313" key="11">
    <source>
        <dbReference type="Proteomes" id="UP000185678"/>
    </source>
</evidence>
<dbReference type="EC" id="2.4.1.255" evidence="3"/>
<dbReference type="OrthoDB" id="146908at2"/>
<proteinExistence type="inferred from homology"/>
<dbReference type="InterPro" id="IPR029489">
    <property type="entry name" value="OGT/SEC/SPY_C"/>
</dbReference>
<feature type="repeat" description="TPR" evidence="8">
    <location>
        <begin position="132"/>
        <end position="165"/>
    </location>
</feature>
<dbReference type="Pfam" id="PF13844">
    <property type="entry name" value="Glyco_transf_41"/>
    <property type="match status" value="2"/>
</dbReference>
<dbReference type="PANTHER" id="PTHR44998:SF1">
    <property type="entry name" value="UDP-N-ACETYLGLUCOSAMINE--PEPTIDE N-ACETYLGLUCOSAMINYLTRANSFERASE 110 KDA SUBUNIT"/>
    <property type="match status" value="1"/>
</dbReference>
<keyword evidence="11" id="KW-1185">Reference proteome</keyword>
<evidence type="ECO:0000256" key="2">
    <source>
        <dbReference type="ARBA" id="ARBA00005386"/>
    </source>
</evidence>
<organism evidence="10 11">
    <name type="scientific">Insolitispirillum peregrinum</name>
    <dbReference type="NCBI Taxonomy" id="80876"/>
    <lineage>
        <taxon>Bacteria</taxon>
        <taxon>Pseudomonadati</taxon>
        <taxon>Pseudomonadota</taxon>
        <taxon>Alphaproteobacteria</taxon>
        <taxon>Rhodospirillales</taxon>
        <taxon>Novispirillaceae</taxon>
        <taxon>Insolitispirillum</taxon>
    </lineage>
</organism>
<comment type="pathway">
    <text evidence="1">Protein modification; protein glycosylation.</text>
</comment>
<evidence type="ECO:0000313" key="10">
    <source>
        <dbReference type="EMBL" id="SIT18658.1"/>
    </source>
</evidence>
<keyword evidence="7 8" id="KW-0802">TPR repeat</keyword>
<dbReference type="InterPro" id="IPR011990">
    <property type="entry name" value="TPR-like_helical_dom_sf"/>
</dbReference>
<dbReference type="STRING" id="80876.SAMN05421779_11148"/>
<dbReference type="Gene3D" id="3.40.50.2000">
    <property type="entry name" value="Glycogen Phosphorylase B"/>
    <property type="match status" value="1"/>
</dbReference>
<keyword evidence="4" id="KW-0328">Glycosyltransferase</keyword>
<evidence type="ECO:0000256" key="3">
    <source>
        <dbReference type="ARBA" id="ARBA00011970"/>
    </source>
</evidence>
<keyword evidence="5 10" id="KW-0808">Transferase</keyword>
<name>A0A1N7Q718_9PROT</name>
<dbReference type="SMART" id="SM00028">
    <property type="entry name" value="TPR"/>
    <property type="match status" value="3"/>
</dbReference>
<comment type="similarity">
    <text evidence="2">Belongs to the glycosyltransferase 41 family. O-GlcNAc transferase subfamily.</text>
</comment>
<dbReference type="Gene3D" id="3.40.50.11380">
    <property type="match status" value="1"/>
</dbReference>
<evidence type="ECO:0000259" key="9">
    <source>
        <dbReference type="Pfam" id="PF13844"/>
    </source>
</evidence>
<evidence type="ECO:0000256" key="7">
    <source>
        <dbReference type="ARBA" id="ARBA00022803"/>
    </source>
</evidence>
<evidence type="ECO:0000256" key="1">
    <source>
        <dbReference type="ARBA" id="ARBA00004922"/>
    </source>
</evidence>
<dbReference type="RefSeq" id="WP_076402051.1">
    <property type="nucleotide sequence ID" value="NZ_FTOA01000011.1"/>
</dbReference>
<dbReference type="Proteomes" id="UP000185678">
    <property type="component" value="Unassembled WGS sequence"/>
</dbReference>
<dbReference type="EMBL" id="FTOA01000011">
    <property type="protein sequence ID" value="SIT18658.1"/>
    <property type="molecule type" value="Genomic_DNA"/>
</dbReference>
<sequence length="667" mass="75220">MTDVLAPSVIRSMARGFSVFDLIKTAETMKVSGQDASVELLYASWIQQNPDNPLLYAVLFNYSVVLSDLGKLQPARECLERAIVLNADFMPPYINMGRLYERTGAIGMAVVQWSAVLSKLPQINGGGITYKTTALNQIARTLESTNEEESAEDMLRQSLEIDPRQREVAQHWLSLRQRQCKWPVVSPWDRVDQKTLMAGMSPLSAAAYTDDPMLHLAMAWNYNLLDVGTPPQAMDQWPLVEQKPARLKIGYLCSDFREHALGHLLAEVLALHDRSAVEVHAYYCGPQASETDPLHGGFKETADHWVDVSLMDDATAAQRIAADGIHILVDLNGYTREGRTKVIASRPAPVIVNWLGYPGTMGSPYHHYIVADEWIIPADSEKYYSEQVVRVPCYQPTNRKRKISEKAYTRADAGLPEDKVVYCCFNGSHKITRFTFDRWLTILGMVPDSVLWLLGSTEINDKRLIDYAVQRGISADRIIIAAKLPNPEHLARYPLADLFLDTTPYGAHTTASDALWMGVPVLTYSGRSFASRVCGSLLQAAGLPELVATTEDEFLDKAVELGRDRAAVQALRDRLKANRDSCTLFNPQILIAELEQHYRRMWQAHVDGTLPQPDLRNLDVYLDVGSSVKHEELEIQTLDDYEGWWREQLQKRHRFRPIPPDNRLFQG</sequence>
<keyword evidence="6" id="KW-0677">Repeat</keyword>
<dbReference type="SUPFAM" id="SSF48452">
    <property type="entry name" value="TPR-like"/>
    <property type="match status" value="1"/>
</dbReference>
<evidence type="ECO:0000256" key="5">
    <source>
        <dbReference type="ARBA" id="ARBA00022679"/>
    </source>
</evidence>
<dbReference type="InterPro" id="IPR019734">
    <property type="entry name" value="TPR_rpt"/>
</dbReference>
<accession>A0A1N7Q718</accession>
<dbReference type="PROSITE" id="PS50005">
    <property type="entry name" value="TPR"/>
    <property type="match status" value="1"/>
</dbReference>
<feature type="domain" description="O-GlcNAc transferase C-terminal" evidence="9">
    <location>
        <begin position="242"/>
        <end position="389"/>
    </location>
</feature>
<reference evidence="10 11" key="1">
    <citation type="submission" date="2017-01" db="EMBL/GenBank/DDBJ databases">
        <authorList>
            <person name="Mah S.A."/>
            <person name="Swanson W.J."/>
            <person name="Moy G.W."/>
            <person name="Vacquier V.D."/>
        </authorList>
    </citation>
    <scope>NUCLEOTIDE SEQUENCE [LARGE SCALE GENOMIC DNA]</scope>
    <source>
        <strain evidence="10 11">DSM 11589</strain>
    </source>
</reference>
<dbReference type="Pfam" id="PF13181">
    <property type="entry name" value="TPR_8"/>
    <property type="match status" value="2"/>
</dbReference>
<dbReference type="GO" id="GO:0097363">
    <property type="term" value="F:protein O-acetylglucosaminyltransferase activity"/>
    <property type="evidence" value="ECO:0007669"/>
    <property type="project" value="UniProtKB-EC"/>
</dbReference>
<dbReference type="AlphaFoldDB" id="A0A1N7Q718"/>
<gene>
    <name evidence="10" type="ORF">SAMN05421779_11148</name>
</gene>
<evidence type="ECO:0000256" key="6">
    <source>
        <dbReference type="ARBA" id="ARBA00022737"/>
    </source>
</evidence>
<dbReference type="Gene3D" id="1.25.40.10">
    <property type="entry name" value="Tetratricopeptide repeat domain"/>
    <property type="match status" value="2"/>
</dbReference>
<evidence type="ECO:0000256" key="4">
    <source>
        <dbReference type="ARBA" id="ARBA00022676"/>
    </source>
</evidence>
<protein>
    <recommendedName>
        <fullName evidence="3">protein O-GlcNAc transferase</fullName>
        <ecNumber evidence="3">2.4.1.255</ecNumber>
    </recommendedName>
</protein>
<dbReference type="PANTHER" id="PTHR44998">
    <property type="match status" value="1"/>
</dbReference>